<reference evidence="3" key="1">
    <citation type="submission" date="2016-06" db="EMBL/GenBank/DDBJ databases">
        <title>Parallel loss of symbiosis genes in relatives of nitrogen-fixing non-legume Parasponia.</title>
        <authorList>
            <person name="Van Velzen R."/>
            <person name="Holmer R."/>
            <person name="Bu F."/>
            <person name="Rutten L."/>
            <person name="Van Zeijl A."/>
            <person name="Liu W."/>
            <person name="Santuari L."/>
            <person name="Cao Q."/>
            <person name="Sharma T."/>
            <person name="Shen D."/>
            <person name="Roswanjaya Y."/>
            <person name="Wardhani T."/>
            <person name="Kalhor M.S."/>
            <person name="Jansen J."/>
            <person name="Van den Hoogen J."/>
            <person name="Gungor B."/>
            <person name="Hartog M."/>
            <person name="Hontelez J."/>
            <person name="Verver J."/>
            <person name="Yang W.-C."/>
            <person name="Schijlen E."/>
            <person name="Repin R."/>
            <person name="Schilthuizen M."/>
            <person name="Schranz E."/>
            <person name="Heidstra R."/>
            <person name="Miyata K."/>
            <person name="Fedorova E."/>
            <person name="Kohlen W."/>
            <person name="Bisseling T."/>
            <person name="Smit S."/>
            <person name="Geurts R."/>
        </authorList>
    </citation>
    <scope>NUCLEOTIDE SEQUENCE [LARGE SCALE GENOMIC DNA]</scope>
    <source>
        <strain evidence="3">cv. RG33-2</strain>
    </source>
</reference>
<protein>
    <submittedName>
        <fullName evidence="2">Uncharacterized protein</fullName>
    </submittedName>
</protein>
<dbReference type="AlphaFoldDB" id="A0A2P5EQS3"/>
<dbReference type="Proteomes" id="UP000237000">
    <property type="component" value="Unassembled WGS sequence"/>
</dbReference>
<keyword evidence="3" id="KW-1185">Reference proteome</keyword>
<feature type="compositionally biased region" description="Low complexity" evidence="1">
    <location>
        <begin position="1"/>
        <end position="14"/>
    </location>
</feature>
<feature type="non-terminal residue" evidence="2">
    <location>
        <position position="1"/>
    </location>
</feature>
<feature type="region of interest" description="Disordered" evidence="1">
    <location>
        <begin position="1"/>
        <end position="21"/>
    </location>
</feature>
<dbReference type="EMBL" id="JXTC01000111">
    <property type="protein sequence ID" value="PON87900.1"/>
    <property type="molecule type" value="Genomic_DNA"/>
</dbReference>
<sequence>GRGRAGPAAGSARPDISWSKSPAGQWARVGPYFIFTGPGHFLTSRPGPARSLS</sequence>
<evidence type="ECO:0000313" key="3">
    <source>
        <dbReference type="Proteomes" id="UP000237000"/>
    </source>
</evidence>
<name>A0A2P5EQS3_TREOI</name>
<evidence type="ECO:0000313" key="2">
    <source>
        <dbReference type="EMBL" id="PON87900.1"/>
    </source>
</evidence>
<evidence type="ECO:0000256" key="1">
    <source>
        <dbReference type="SAM" id="MobiDB-lite"/>
    </source>
</evidence>
<dbReference type="InParanoid" id="A0A2P5EQS3"/>
<comment type="caution">
    <text evidence="2">The sequence shown here is derived from an EMBL/GenBank/DDBJ whole genome shotgun (WGS) entry which is preliminary data.</text>
</comment>
<accession>A0A2P5EQS3</accession>
<gene>
    <name evidence="2" type="ORF">TorRG33x02_162790</name>
</gene>
<proteinExistence type="predicted"/>
<organism evidence="2 3">
    <name type="scientific">Trema orientale</name>
    <name type="common">Charcoal tree</name>
    <name type="synonym">Celtis orientalis</name>
    <dbReference type="NCBI Taxonomy" id="63057"/>
    <lineage>
        <taxon>Eukaryota</taxon>
        <taxon>Viridiplantae</taxon>
        <taxon>Streptophyta</taxon>
        <taxon>Embryophyta</taxon>
        <taxon>Tracheophyta</taxon>
        <taxon>Spermatophyta</taxon>
        <taxon>Magnoliopsida</taxon>
        <taxon>eudicotyledons</taxon>
        <taxon>Gunneridae</taxon>
        <taxon>Pentapetalae</taxon>
        <taxon>rosids</taxon>
        <taxon>fabids</taxon>
        <taxon>Rosales</taxon>
        <taxon>Cannabaceae</taxon>
        <taxon>Trema</taxon>
    </lineage>
</organism>